<evidence type="ECO:0000256" key="1">
    <source>
        <dbReference type="ARBA" id="ARBA00009013"/>
    </source>
</evidence>
<dbReference type="RefSeq" id="WP_349136625.1">
    <property type="nucleotide sequence ID" value="NZ_JBBMFF010000252.1"/>
</dbReference>
<name>A0ABV1G973_9FIRM</name>
<proteinExistence type="inferred from homology"/>
<organism evidence="4 5">
    <name type="scientific">Faecousia intestinalis</name>
    <dbReference type="NCBI Taxonomy" id="3133167"/>
    <lineage>
        <taxon>Bacteria</taxon>
        <taxon>Bacillati</taxon>
        <taxon>Bacillota</taxon>
        <taxon>Clostridia</taxon>
        <taxon>Eubacteriales</taxon>
        <taxon>Oscillospiraceae</taxon>
        <taxon>Faecousia</taxon>
    </lineage>
</organism>
<dbReference type="Proteomes" id="UP001491552">
    <property type="component" value="Unassembled WGS sequence"/>
</dbReference>
<feature type="domain" description="STAS" evidence="3">
    <location>
        <begin position="1"/>
        <end position="106"/>
    </location>
</feature>
<evidence type="ECO:0000313" key="4">
    <source>
        <dbReference type="EMBL" id="MEQ2511922.1"/>
    </source>
</evidence>
<sequence length="106" mass="12202">MNLTSYVQDRQLTIALRGEIDHHAAREIMQALSAKIDLYLPLRCILDFRDVTFMDSSGIAVVIHTLRRMNTLQGRLLLQNIPPQPYKVLRAAGIEKITEIREECNR</sequence>
<dbReference type="Pfam" id="PF01740">
    <property type="entry name" value="STAS"/>
    <property type="match status" value="1"/>
</dbReference>
<keyword evidence="5" id="KW-1185">Reference proteome</keyword>
<dbReference type="EMBL" id="JBBMFF010000252">
    <property type="protein sequence ID" value="MEQ2511922.1"/>
    <property type="molecule type" value="Genomic_DNA"/>
</dbReference>
<dbReference type="InterPro" id="IPR003658">
    <property type="entry name" value="Anti-sigma_ant"/>
</dbReference>
<dbReference type="NCBIfam" id="TIGR00377">
    <property type="entry name" value="ant_ant_sig"/>
    <property type="match status" value="1"/>
</dbReference>
<comment type="similarity">
    <text evidence="1 2">Belongs to the anti-sigma-factor antagonist family.</text>
</comment>
<dbReference type="Gene3D" id="3.30.750.24">
    <property type="entry name" value="STAS domain"/>
    <property type="match status" value="1"/>
</dbReference>
<evidence type="ECO:0000313" key="5">
    <source>
        <dbReference type="Proteomes" id="UP001491552"/>
    </source>
</evidence>
<evidence type="ECO:0000259" key="3">
    <source>
        <dbReference type="PROSITE" id="PS50801"/>
    </source>
</evidence>
<dbReference type="SUPFAM" id="SSF52091">
    <property type="entry name" value="SpoIIaa-like"/>
    <property type="match status" value="1"/>
</dbReference>
<protein>
    <recommendedName>
        <fullName evidence="2">Anti-sigma factor antagonist</fullName>
    </recommendedName>
</protein>
<dbReference type="CDD" id="cd07043">
    <property type="entry name" value="STAS_anti-anti-sigma_factors"/>
    <property type="match status" value="1"/>
</dbReference>
<gene>
    <name evidence="4" type="ORF">WMO66_11820</name>
</gene>
<reference evidence="4 5" key="1">
    <citation type="submission" date="2024-03" db="EMBL/GenBank/DDBJ databases">
        <title>Human intestinal bacterial collection.</title>
        <authorList>
            <person name="Pauvert C."/>
            <person name="Hitch T.C.A."/>
            <person name="Clavel T."/>
        </authorList>
    </citation>
    <scope>NUCLEOTIDE SEQUENCE [LARGE SCALE GENOMIC DNA]</scope>
    <source>
        <strain evidence="4 5">CLA-AA-H192</strain>
    </source>
</reference>
<dbReference type="InterPro" id="IPR036513">
    <property type="entry name" value="STAS_dom_sf"/>
</dbReference>
<dbReference type="PROSITE" id="PS50801">
    <property type="entry name" value="STAS"/>
    <property type="match status" value="1"/>
</dbReference>
<dbReference type="PANTHER" id="PTHR33495">
    <property type="entry name" value="ANTI-SIGMA FACTOR ANTAGONIST TM_1081-RELATED-RELATED"/>
    <property type="match status" value="1"/>
</dbReference>
<comment type="caution">
    <text evidence="4">The sequence shown here is derived from an EMBL/GenBank/DDBJ whole genome shotgun (WGS) entry which is preliminary data.</text>
</comment>
<accession>A0ABV1G973</accession>
<dbReference type="InterPro" id="IPR002645">
    <property type="entry name" value="STAS_dom"/>
</dbReference>
<evidence type="ECO:0000256" key="2">
    <source>
        <dbReference type="RuleBase" id="RU003749"/>
    </source>
</evidence>